<dbReference type="InterPro" id="IPR013525">
    <property type="entry name" value="ABC2_TM"/>
</dbReference>
<feature type="transmembrane region" description="Helical" evidence="5">
    <location>
        <begin position="109"/>
        <end position="131"/>
    </location>
</feature>
<feature type="transmembrane region" description="Helical" evidence="5">
    <location>
        <begin position="183"/>
        <end position="203"/>
    </location>
</feature>
<accession>A0AAC8Q9W9</accession>
<organism evidence="7 9">
    <name type="scientific">Archangium gephyra</name>
    <dbReference type="NCBI Taxonomy" id="48"/>
    <lineage>
        <taxon>Bacteria</taxon>
        <taxon>Pseudomonadati</taxon>
        <taxon>Myxococcota</taxon>
        <taxon>Myxococcia</taxon>
        <taxon>Myxococcales</taxon>
        <taxon>Cystobacterineae</taxon>
        <taxon>Archangiaceae</taxon>
        <taxon>Archangium</taxon>
    </lineage>
</organism>
<dbReference type="EMBL" id="CP011509">
    <property type="protein sequence ID" value="AKJ03551.1"/>
    <property type="molecule type" value="Genomic_DNA"/>
</dbReference>
<protein>
    <submittedName>
        <fullName evidence="8">ABC-2 family transporter</fullName>
    </submittedName>
</protein>
<keyword evidence="4 5" id="KW-0472">Membrane</keyword>
<feature type="transmembrane region" description="Helical" evidence="5">
    <location>
        <begin position="223"/>
        <end position="252"/>
    </location>
</feature>
<keyword evidence="2 5" id="KW-0812">Transmembrane</keyword>
<evidence type="ECO:0000313" key="7">
    <source>
        <dbReference type="EMBL" id="AKJ03551.1"/>
    </source>
</evidence>
<gene>
    <name evidence="7" type="ORF">AA314_05177</name>
    <name evidence="8" type="ORF">ATI61_119196</name>
</gene>
<reference evidence="8 10" key="2">
    <citation type="submission" date="2018-08" db="EMBL/GenBank/DDBJ databases">
        <title>Genomic Encyclopedia of Archaeal and Bacterial Type Strains, Phase II (KMG-II): from individual species to whole genera.</title>
        <authorList>
            <person name="Goeker M."/>
        </authorList>
    </citation>
    <scope>NUCLEOTIDE SEQUENCE [LARGE SCALE GENOMIC DNA]</scope>
    <source>
        <strain evidence="8 10">DSM 2261</strain>
    </source>
</reference>
<dbReference type="GO" id="GO:0140359">
    <property type="term" value="F:ABC-type transporter activity"/>
    <property type="evidence" value="ECO:0007669"/>
    <property type="project" value="InterPro"/>
</dbReference>
<evidence type="ECO:0000256" key="2">
    <source>
        <dbReference type="ARBA" id="ARBA00022692"/>
    </source>
</evidence>
<dbReference type="Proteomes" id="UP000256345">
    <property type="component" value="Unassembled WGS sequence"/>
</dbReference>
<comment type="subcellular location">
    <subcellularLocation>
        <location evidence="1">Membrane</location>
        <topology evidence="1">Multi-pass membrane protein</topology>
    </subcellularLocation>
</comment>
<evidence type="ECO:0000259" key="6">
    <source>
        <dbReference type="Pfam" id="PF12698"/>
    </source>
</evidence>
<proteinExistence type="predicted"/>
<evidence type="ECO:0000313" key="10">
    <source>
        <dbReference type="Proteomes" id="UP000256345"/>
    </source>
</evidence>
<dbReference type="KEGG" id="age:AA314_05177"/>
<evidence type="ECO:0000256" key="5">
    <source>
        <dbReference type="SAM" id="Phobius"/>
    </source>
</evidence>
<dbReference type="EMBL" id="QUMU01000019">
    <property type="protein sequence ID" value="REG22664.1"/>
    <property type="molecule type" value="Genomic_DNA"/>
</dbReference>
<dbReference type="Pfam" id="PF12698">
    <property type="entry name" value="ABC2_membrane_3"/>
    <property type="match status" value="1"/>
</dbReference>
<dbReference type="Proteomes" id="UP000035579">
    <property type="component" value="Chromosome"/>
</dbReference>
<evidence type="ECO:0000256" key="3">
    <source>
        <dbReference type="ARBA" id="ARBA00022989"/>
    </source>
</evidence>
<name>A0AAC8Q9W9_9BACT</name>
<feature type="domain" description="ABC-2 type transporter transmembrane" evidence="6">
    <location>
        <begin position="68"/>
        <end position="207"/>
    </location>
</feature>
<keyword evidence="3 5" id="KW-1133">Transmembrane helix</keyword>
<evidence type="ECO:0000313" key="8">
    <source>
        <dbReference type="EMBL" id="REG22664.1"/>
    </source>
</evidence>
<feature type="transmembrane region" description="Helical" evidence="5">
    <location>
        <begin position="20"/>
        <end position="42"/>
    </location>
</feature>
<feature type="transmembrane region" description="Helical" evidence="5">
    <location>
        <begin position="62"/>
        <end position="88"/>
    </location>
</feature>
<evidence type="ECO:0000256" key="4">
    <source>
        <dbReference type="ARBA" id="ARBA00023136"/>
    </source>
</evidence>
<evidence type="ECO:0000256" key="1">
    <source>
        <dbReference type="ARBA" id="ARBA00004141"/>
    </source>
</evidence>
<dbReference type="RefSeq" id="WP_047857580.1">
    <property type="nucleotide sequence ID" value="NZ_CP011509.1"/>
</dbReference>
<dbReference type="GO" id="GO:0016020">
    <property type="term" value="C:membrane"/>
    <property type="evidence" value="ECO:0007669"/>
    <property type="project" value="UniProtKB-SubCell"/>
</dbReference>
<reference evidence="7 9" key="1">
    <citation type="submission" date="2015-05" db="EMBL/GenBank/DDBJ databases">
        <title>Genome assembly of Archangium gephyra DSM 2261.</title>
        <authorList>
            <person name="Sharma G."/>
            <person name="Subramanian S."/>
        </authorList>
    </citation>
    <scope>NUCLEOTIDE SEQUENCE [LARGE SCALE GENOMIC DNA]</scope>
    <source>
        <strain evidence="7 9">DSM 2261</strain>
    </source>
</reference>
<evidence type="ECO:0000313" key="9">
    <source>
        <dbReference type="Proteomes" id="UP000035579"/>
    </source>
</evidence>
<keyword evidence="10" id="KW-1185">Reference proteome</keyword>
<feature type="transmembrane region" description="Helical" evidence="5">
    <location>
        <begin position="151"/>
        <end position="176"/>
    </location>
</feature>
<sequence length="262" mass="28335">MQAPLRRYRLLEARHSLGGVPLVSLLVGIAVVLFTVALIPRLPSAVNAFMERAFLIRGLEAVILVNVYTGIYMLPFFGGVAGLMRALVEPRENRSMEMLLSKPISRRAFLMARVGPVLLASSGVGLVMSLLTGLAVRPFVGEASSVSVAGAIGSGLIFTALAVLLLCVLVGPLLLVRDAFQGLLISFLLWMLPMIPTVVLLYRPDMYEGRERLRDLLVLGPNLLWFDASVPLFAAIALAVAFVGSWGALVLGTRVFEHAELR</sequence>
<dbReference type="AlphaFoldDB" id="A0AAC8Q9W9"/>